<dbReference type="RefSeq" id="WP_089870325.1">
    <property type="nucleotide sequence ID" value="NZ_FNBH01000001.1"/>
</dbReference>
<protein>
    <submittedName>
        <fullName evidence="1">Uncharacterized protein</fullName>
    </submittedName>
</protein>
<accession>A0A1G7F8J7</accession>
<sequence length="72" mass="8363">MKTISQERAEKLARNINAMDTNYQYCNDMSSIKFWSNLKDKLKAKLATLTDEDKSILIPLCNETEAKFFNLI</sequence>
<keyword evidence="2" id="KW-1185">Reference proteome</keyword>
<dbReference type="STRING" id="454006.SAMN05421825_0014"/>
<dbReference type="Proteomes" id="UP000199203">
    <property type="component" value="Unassembled WGS sequence"/>
</dbReference>
<dbReference type="EMBL" id="FNBH01000001">
    <property type="protein sequence ID" value="SDE72222.1"/>
    <property type="molecule type" value="Genomic_DNA"/>
</dbReference>
<organism evidence="1 2">
    <name type="scientific">Epilithonimonas hungarica</name>
    <dbReference type="NCBI Taxonomy" id="454006"/>
    <lineage>
        <taxon>Bacteria</taxon>
        <taxon>Pseudomonadati</taxon>
        <taxon>Bacteroidota</taxon>
        <taxon>Flavobacteriia</taxon>
        <taxon>Flavobacteriales</taxon>
        <taxon>Weeksellaceae</taxon>
        <taxon>Chryseobacterium group</taxon>
        <taxon>Epilithonimonas</taxon>
    </lineage>
</organism>
<proteinExistence type="predicted"/>
<evidence type="ECO:0000313" key="2">
    <source>
        <dbReference type="Proteomes" id="UP000199203"/>
    </source>
</evidence>
<dbReference type="AlphaFoldDB" id="A0A1G7F8J7"/>
<evidence type="ECO:0000313" key="1">
    <source>
        <dbReference type="EMBL" id="SDE72222.1"/>
    </source>
</evidence>
<dbReference type="OrthoDB" id="1264179at2"/>
<reference evidence="2" key="1">
    <citation type="submission" date="2016-10" db="EMBL/GenBank/DDBJ databases">
        <authorList>
            <person name="Varghese N."/>
            <person name="Submissions S."/>
        </authorList>
    </citation>
    <scope>NUCLEOTIDE SEQUENCE [LARGE SCALE GENOMIC DNA]</scope>
    <source>
        <strain evidence="2">DSM 19684</strain>
    </source>
</reference>
<name>A0A1G7F8J7_9FLAO</name>
<gene>
    <name evidence="1" type="ORF">SAMN05421825_0014</name>
</gene>